<organism evidence="1 2">
    <name type="scientific">Cytobacillus solani</name>
    <dbReference type="NCBI Taxonomy" id="1637975"/>
    <lineage>
        <taxon>Bacteria</taxon>
        <taxon>Bacillati</taxon>
        <taxon>Bacillota</taxon>
        <taxon>Bacilli</taxon>
        <taxon>Bacillales</taxon>
        <taxon>Bacillaceae</taxon>
        <taxon>Cytobacillus</taxon>
    </lineage>
</organism>
<keyword evidence="2" id="KW-1185">Reference proteome</keyword>
<proteinExistence type="predicted"/>
<reference evidence="1 2" key="1">
    <citation type="submission" date="2015-09" db="EMBL/GenBank/DDBJ databases">
        <title>Genome sequencing project for genomic taxonomy and phylogenomics of Bacillus-like bacteria.</title>
        <authorList>
            <person name="Liu B."/>
            <person name="Wang J."/>
            <person name="Zhu Y."/>
            <person name="Liu G."/>
            <person name="Chen Q."/>
            <person name="Chen Z."/>
            <person name="Lan J."/>
            <person name="Che J."/>
            <person name="Ge C."/>
            <person name="Shi H."/>
            <person name="Pan Z."/>
            <person name="Liu X."/>
        </authorList>
    </citation>
    <scope>NUCLEOTIDE SEQUENCE [LARGE SCALE GENOMIC DNA]</scope>
    <source>
        <strain evidence="1 2">FJAT-18043</strain>
    </source>
</reference>
<dbReference type="RefSeq" id="WP_056685685.1">
    <property type="nucleotide sequence ID" value="NZ_LJIX01000006.1"/>
</dbReference>
<evidence type="ECO:0000313" key="2">
    <source>
        <dbReference type="Proteomes" id="UP000050996"/>
    </source>
</evidence>
<dbReference type="Pfam" id="PF07352">
    <property type="entry name" value="Phage_Mu_Gam"/>
    <property type="match status" value="1"/>
</dbReference>
<sequence length="192" mass="22367">MTSLEAVLHQIEEEEVLELQNIFTVVDLDTAAEAQRRIAWFEEKKREVDVIIEKQIAPFLEKIEKIKMWGEQAKVEHEEKRVHYTNMLEQYMRNEVAKQLELGKKPKKTLSLPYGKISLKKQQPEFQKNEEELLEYAKSTGLVKVKESTDWALLKKNCVVSDGKLYDTTTGEEVPGVVVIERDEKFTVELND</sequence>
<evidence type="ECO:0008006" key="3">
    <source>
        <dbReference type="Google" id="ProtNLM"/>
    </source>
</evidence>
<name>A0A0Q3SLF7_9BACI</name>
<dbReference type="PATRIC" id="fig|1637975.4.peg.3802"/>
<dbReference type="GO" id="GO:0042262">
    <property type="term" value="P:DNA protection"/>
    <property type="evidence" value="ECO:0007669"/>
    <property type="project" value="InterPro"/>
</dbReference>
<protein>
    <recommendedName>
        <fullName evidence="3">Bacteriophage Mu Gam like protein</fullName>
    </recommendedName>
</protein>
<accession>A0A0Q3SLF7</accession>
<dbReference type="STRING" id="1637975.AN957_19200"/>
<dbReference type="AlphaFoldDB" id="A0A0Q3SLF7"/>
<evidence type="ECO:0000313" key="1">
    <source>
        <dbReference type="EMBL" id="KQL20500.1"/>
    </source>
</evidence>
<dbReference type="SUPFAM" id="SSF161266">
    <property type="entry name" value="Gam-like"/>
    <property type="match status" value="1"/>
</dbReference>
<dbReference type="GO" id="GO:0003690">
    <property type="term" value="F:double-stranded DNA binding"/>
    <property type="evidence" value="ECO:0007669"/>
    <property type="project" value="InterPro"/>
</dbReference>
<dbReference type="Proteomes" id="UP000050996">
    <property type="component" value="Unassembled WGS sequence"/>
</dbReference>
<dbReference type="EMBL" id="LJIX01000006">
    <property type="protein sequence ID" value="KQL20500.1"/>
    <property type="molecule type" value="Genomic_DNA"/>
</dbReference>
<comment type="caution">
    <text evidence="1">The sequence shown here is derived from an EMBL/GenBank/DDBJ whole genome shotgun (WGS) entry which is preliminary data.</text>
</comment>
<dbReference type="InterPro" id="IPR009951">
    <property type="entry name" value="Host-nuc_inhib_Gam"/>
</dbReference>
<gene>
    <name evidence="1" type="ORF">AN957_19200</name>
</gene>